<accession>E8U7L1</accession>
<evidence type="ECO:0000313" key="1">
    <source>
        <dbReference type="EMBL" id="ADV67050.1"/>
    </source>
</evidence>
<dbReference type="RefSeq" id="WP_013556555.1">
    <property type="nucleotide sequence ID" value="NC_014958.1"/>
</dbReference>
<evidence type="ECO:0000313" key="2">
    <source>
        <dbReference type="Proteomes" id="UP000008635"/>
    </source>
</evidence>
<dbReference type="STRING" id="709986.Deima_1400"/>
<dbReference type="AlphaFoldDB" id="E8U7L1"/>
<dbReference type="Proteomes" id="UP000008635">
    <property type="component" value="Chromosome"/>
</dbReference>
<name>E8U7L1_DEIML</name>
<dbReference type="HOGENOM" id="CLU_3268935_0_0_0"/>
<proteinExistence type="predicted"/>
<protein>
    <submittedName>
        <fullName evidence="1">Uncharacterized protein</fullName>
    </submittedName>
</protein>
<sequence>MPVTTEGDISLGVRLRLWDNTPDLPMSGAAMLYAYAKGTTS</sequence>
<keyword evidence="2" id="KW-1185">Reference proteome</keyword>
<dbReference type="EMBL" id="CP002454">
    <property type="protein sequence ID" value="ADV67050.1"/>
    <property type="molecule type" value="Genomic_DNA"/>
</dbReference>
<gene>
    <name evidence="1" type="ordered locus">Deima_1400</name>
</gene>
<dbReference type="KEGG" id="dmr:Deima_1400"/>
<reference evidence="1 2" key="1">
    <citation type="journal article" date="2011" name="Stand. Genomic Sci.">
        <title>Complete genome sequence of Deinococcus maricopensis type strain (LB-34).</title>
        <authorList>
            <person name="Pukall R."/>
            <person name="Zeytun A."/>
            <person name="Lucas S."/>
            <person name="Lapidus A."/>
            <person name="Hammon N."/>
            <person name="Deshpande S."/>
            <person name="Nolan M."/>
            <person name="Cheng J.F."/>
            <person name="Pitluck S."/>
            <person name="Liolios K."/>
            <person name="Pagani I."/>
            <person name="Mikhailova N."/>
            <person name="Ivanova N."/>
            <person name="Mavromatis K."/>
            <person name="Pati A."/>
            <person name="Tapia R."/>
            <person name="Han C."/>
            <person name="Goodwin L."/>
            <person name="Chen A."/>
            <person name="Palaniappan K."/>
            <person name="Land M."/>
            <person name="Hauser L."/>
            <person name="Chang Y.J."/>
            <person name="Jeffries C.D."/>
            <person name="Brambilla E.M."/>
            <person name="Rohde M."/>
            <person name="Goker M."/>
            <person name="Detter J.C."/>
            <person name="Woyke T."/>
            <person name="Bristow J."/>
            <person name="Eisen J.A."/>
            <person name="Markowitz V."/>
            <person name="Hugenholtz P."/>
            <person name="Kyrpides N.C."/>
            <person name="Klenk H.P."/>
        </authorList>
    </citation>
    <scope>NUCLEOTIDE SEQUENCE [LARGE SCALE GENOMIC DNA]</scope>
    <source>
        <strain evidence="2">DSM 21211 / LMG 22137 / NRRL B-23946 / LB-34</strain>
    </source>
</reference>
<organism evidence="1 2">
    <name type="scientific">Deinococcus maricopensis (strain DSM 21211 / LMG 22137 / NRRL B-23946 / LB-34)</name>
    <dbReference type="NCBI Taxonomy" id="709986"/>
    <lineage>
        <taxon>Bacteria</taxon>
        <taxon>Thermotogati</taxon>
        <taxon>Deinococcota</taxon>
        <taxon>Deinococci</taxon>
        <taxon>Deinococcales</taxon>
        <taxon>Deinococcaceae</taxon>
        <taxon>Deinococcus</taxon>
    </lineage>
</organism>
<reference evidence="2" key="2">
    <citation type="submission" date="2011-01" db="EMBL/GenBank/DDBJ databases">
        <title>The complete genome of Deinococcus maricopensis DSM 21211.</title>
        <authorList>
            <consortium name="US DOE Joint Genome Institute (JGI-PGF)"/>
            <person name="Lucas S."/>
            <person name="Copeland A."/>
            <person name="Lapidus A."/>
            <person name="Goodwin L."/>
            <person name="Pitluck S."/>
            <person name="Kyrpides N."/>
            <person name="Mavromatis K."/>
            <person name="Pagani I."/>
            <person name="Ivanova N."/>
            <person name="Ovchinnikova G."/>
            <person name="Zeytun A."/>
            <person name="Detter J.C."/>
            <person name="Han C."/>
            <person name="Land M."/>
            <person name="Hauser L."/>
            <person name="Markowitz V."/>
            <person name="Cheng J.-F."/>
            <person name="Hugenholtz P."/>
            <person name="Woyke T."/>
            <person name="Wu D."/>
            <person name="Pukall R."/>
            <person name="Gehrich-Schroeter G."/>
            <person name="Brambilla E."/>
            <person name="Klenk H.-P."/>
            <person name="Eisen J.A."/>
        </authorList>
    </citation>
    <scope>NUCLEOTIDE SEQUENCE [LARGE SCALE GENOMIC DNA]</scope>
    <source>
        <strain evidence="2">DSM 21211 / LMG 22137 / NRRL B-23946 / LB-34</strain>
    </source>
</reference>